<reference evidence="2 3" key="1">
    <citation type="submission" date="2014-04" db="EMBL/GenBank/DDBJ databases">
        <authorList>
            <consortium name="DOE Joint Genome Institute"/>
            <person name="Kuo A."/>
            <person name="Kohler A."/>
            <person name="Costa M.D."/>
            <person name="Nagy L.G."/>
            <person name="Floudas D."/>
            <person name="Copeland A."/>
            <person name="Barry K.W."/>
            <person name="Cichocki N."/>
            <person name="Veneault-Fourrey C."/>
            <person name="LaButti K."/>
            <person name="Lindquist E.A."/>
            <person name="Lipzen A."/>
            <person name="Lundell T."/>
            <person name="Morin E."/>
            <person name="Murat C."/>
            <person name="Sun H."/>
            <person name="Tunlid A."/>
            <person name="Henrissat B."/>
            <person name="Grigoriev I.V."/>
            <person name="Hibbett D.S."/>
            <person name="Martin F."/>
            <person name="Nordberg H.P."/>
            <person name="Cantor M.N."/>
            <person name="Hua S.X."/>
        </authorList>
    </citation>
    <scope>NUCLEOTIDE SEQUENCE [LARGE SCALE GENOMIC DNA]</scope>
    <source>
        <strain evidence="2 3">441</strain>
    </source>
</reference>
<name>A0A0C9ZWI8_9AGAM</name>
<organism evidence="2 3">
    <name type="scientific">Pisolithus microcarpus 441</name>
    <dbReference type="NCBI Taxonomy" id="765257"/>
    <lineage>
        <taxon>Eukaryota</taxon>
        <taxon>Fungi</taxon>
        <taxon>Dikarya</taxon>
        <taxon>Basidiomycota</taxon>
        <taxon>Agaricomycotina</taxon>
        <taxon>Agaricomycetes</taxon>
        <taxon>Agaricomycetidae</taxon>
        <taxon>Boletales</taxon>
        <taxon>Sclerodermatineae</taxon>
        <taxon>Pisolithaceae</taxon>
        <taxon>Pisolithus</taxon>
    </lineage>
</organism>
<dbReference type="InterPro" id="IPR001279">
    <property type="entry name" value="Metallo-B-lactamas"/>
</dbReference>
<dbReference type="OrthoDB" id="341300at2759"/>
<dbReference type="SUPFAM" id="SSF56281">
    <property type="entry name" value="Metallo-hydrolase/oxidoreductase"/>
    <property type="match status" value="1"/>
</dbReference>
<dbReference type="Pfam" id="PF12706">
    <property type="entry name" value="Lactamase_B_2"/>
    <property type="match status" value="1"/>
</dbReference>
<dbReference type="Gene3D" id="3.60.15.10">
    <property type="entry name" value="Ribonuclease Z/Hydroxyacylglutathione hydrolase-like"/>
    <property type="match status" value="1"/>
</dbReference>
<feature type="domain" description="Metallo-beta-lactamase" evidence="1">
    <location>
        <begin position="95"/>
        <end position="310"/>
    </location>
</feature>
<evidence type="ECO:0000259" key="1">
    <source>
        <dbReference type="Pfam" id="PF12706"/>
    </source>
</evidence>
<dbReference type="STRING" id="765257.A0A0C9ZWI8"/>
<dbReference type="PANTHER" id="PTHR42663:SF6">
    <property type="entry name" value="HYDROLASE C777.06C-RELATED"/>
    <property type="match status" value="1"/>
</dbReference>
<protein>
    <recommendedName>
        <fullName evidence="1">Metallo-beta-lactamase domain-containing protein</fullName>
    </recommendedName>
</protein>
<reference evidence="3" key="2">
    <citation type="submission" date="2015-01" db="EMBL/GenBank/DDBJ databases">
        <title>Evolutionary Origins and Diversification of the Mycorrhizal Mutualists.</title>
        <authorList>
            <consortium name="DOE Joint Genome Institute"/>
            <consortium name="Mycorrhizal Genomics Consortium"/>
            <person name="Kohler A."/>
            <person name="Kuo A."/>
            <person name="Nagy L.G."/>
            <person name="Floudas D."/>
            <person name="Copeland A."/>
            <person name="Barry K.W."/>
            <person name="Cichocki N."/>
            <person name="Veneault-Fourrey C."/>
            <person name="LaButti K."/>
            <person name="Lindquist E.A."/>
            <person name="Lipzen A."/>
            <person name="Lundell T."/>
            <person name="Morin E."/>
            <person name="Murat C."/>
            <person name="Riley R."/>
            <person name="Ohm R."/>
            <person name="Sun H."/>
            <person name="Tunlid A."/>
            <person name="Henrissat B."/>
            <person name="Grigoriev I.V."/>
            <person name="Hibbett D.S."/>
            <person name="Martin F."/>
        </authorList>
    </citation>
    <scope>NUCLEOTIDE SEQUENCE [LARGE SCALE GENOMIC DNA]</scope>
    <source>
        <strain evidence="3">441</strain>
    </source>
</reference>
<dbReference type="PANTHER" id="PTHR42663">
    <property type="entry name" value="HYDROLASE C777.06C-RELATED-RELATED"/>
    <property type="match status" value="1"/>
</dbReference>
<dbReference type="AlphaFoldDB" id="A0A0C9ZWI8"/>
<accession>A0A0C9ZWI8</accession>
<dbReference type="CDD" id="cd16279">
    <property type="entry name" value="metallo-hydrolase-like_MBL-fold"/>
    <property type="match status" value="1"/>
</dbReference>
<keyword evidence="3" id="KW-1185">Reference proteome</keyword>
<dbReference type="HOGENOM" id="CLU_044538_1_2_1"/>
<evidence type="ECO:0000313" key="3">
    <source>
        <dbReference type="Proteomes" id="UP000054018"/>
    </source>
</evidence>
<proteinExistence type="predicted"/>
<gene>
    <name evidence="2" type="ORF">PISMIDRAFT_94712</name>
</gene>
<dbReference type="Proteomes" id="UP000054018">
    <property type="component" value="Unassembled WGS sequence"/>
</dbReference>
<evidence type="ECO:0000313" key="2">
    <source>
        <dbReference type="EMBL" id="KIK26572.1"/>
    </source>
</evidence>
<dbReference type="EMBL" id="KN833701">
    <property type="protein sequence ID" value="KIK26572.1"/>
    <property type="molecule type" value="Genomic_DNA"/>
</dbReference>
<sequence>MSSVSPIVETPPSEIELIFLGTGSSSSVPHLDCLTAPSDRLPCRTCLSTLNQEGKKNIRRNTSLAVRFTGKDQKKATVIIDVGKTFQVAAIEWFPKYGLREIDAVLITHAHADAMNGLDDLRGWTLRAAIQQHIDVYVSNETFRDVERAFPYLVSKEFASGGGDVPEFKWHIIEDKVPFEIKNTGVWITPFLVQHGRLFTSPPMFAAPSPCTTQPTTPVISGRSSPRVGETSLPKVHPFWCFGFVIQNAIVYMSDVSRIPQDAWELIESGGRKSVLVIDCLRLRPHTSHMGVRDAAATVQRIAAERSYLIGFSHELHHEEWVTIAKAAGNDPIDLSNMSRSVREGVAMIRKEKVNGEERWVRPTHDGLRVLVAGDGSVRDETYD</sequence>
<dbReference type="InterPro" id="IPR036866">
    <property type="entry name" value="RibonucZ/Hydroxyglut_hydro"/>
</dbReference>